<dbReference type="PANTHER" id="PTHR31672">
    <property type="entry name" value="BNACNNG10540D PROTEIN"/>
    <property type="match status" value="1"/>
</dbReference>
<dbReference type="InterPro" id="IPR050796">
    <property type="entry name" value="SCF_F-box_component"/>
</dbReference>
<evidence type="ECO:0000313" key="2">
    <source>
        <dbReference type="EMBL" id="ESQ47529.1"/>
    </source>
</evidence>
<reference evidence="2 3" key="1">
    <citation type="journal article" date="2013" name="Front. Plant Sci.">
        <title>The Reference Genome of the Halophytic Plant Eutrema salsugineum.</title>
        <authorList>
            <person name="Yang R."/>
            <person name="Jarvis D.E."/>
            <person name="Chen H."/>
            <person name="Beilstein M.A."/>
            <person name="Grimwood J."/>
            <person name="Jenkins J."/>
            <person name="Shu S."/>
            <person name="Prochnik S."/>
            <person name="Xin M."/>
            <person name="Ma C."/>
            <person name="Schmutz J."/>
            <person name="Wing R.A."/>
            <person name="Mitchell-Olds T."/>
            <person name="Schumaker K.S."/>
            <person name="Wang X."/>
        </authorList>
    </citation>
    <scope>NUCLEOTIDE SEQUENCE [LARGE SCALE GENOMIC DNA]</scope>
</reference>
<feature type="domain" description="F-box" evidence="1">
    <location>
        <begin position="7"/>
        <end position="47"/>
    </location>
</feature>
<dbReference type="Proteomes" id="UP000030689">
    <property type="component" value="Unassembled WGS sequence"/>
</dbReference>
<dbReference type="Pfam" id="PF00646">
    <property type="entry name" value="F-box"/>
    <property type="match status" value="1"/>
</dbReference>
<dbReference type="Pfam" id="PF07734">
    <property type="entry name" value="FBA_1"/>
    <property type="match status" value="1"/>
</dbReference>
<accession>V4LUP7</accession>
<dbReference type="AlphaFoldDB" id="V4LUP7"/>
<sequence length="393" mass="44650">MEYWRSLPVDVAEEILARFPAKTVARLRSTSKQWNALLKYWSFAKIHSAKAPKEESLVISLIHSRVCLVRIDLRGDHDNKFSPSAKVASQLYLKVPFSNSSQVNIREVFHCDGLLLCTTKDSRLAVWNPCSGETKWAKPRVSYKESDYYALGYEQNSLCKQYKILRVDRQDIQIKNEYEIYDFTSNSWRVVGVATDWFLGEYRRGISVKGITYWGSTQVETPHVEFLLSFDFSTERFQSLSLPLSHPFPYSIAALSVVGEKHLFLLCTACKFWITGTLEVNDFQVWVANNTGSVGSWRKSLGVGFYRGKKYPNGMSFLVDEQNEVVMYLGDNNILHIVCKDKYTYTQIEGDTLGGDSTCTSSSCSVLLNYVPSLAQIQQGGGRKRKTPSTCDL</sequence>
<protein>
    <recommendedName>
        <fullName evidence="1">F-box domain-containing protein</fullName>
    </recommendedName>
</protein>
<evidence type="ECO:0000313" key="3">
    <source>
        <dbReference type="Proteomes" id="UP000030689"/>
    </source>
</evidence>
<proteinExistence type="predicted"/>
<dbReference type="NCBIfam" id="TIGR01640">
    <property type="entry name" value="F_box_assoc_1"/>
    <property type="match status" value="1"/>
</dbReference>
<dbReference type="KEGG" id="eus:EUTSA_v10022074mg"/>
<gene>
    <name evidence="2" type="ORF">EUTSA_v10022074mg</name>
</gene>
<dbReference type="CDD" id="cd22157">
    <property type="entry name" value="F-box_AtFBW1-like"/>
    <property type="match status" value="1"/>
</dbReference>
<dbReference type="InterPro" id="IPR036047">
    <property type="entry name" value="F-box-like_dom_sf"/>
</dbReference>
<dbReference type="InterPro" id="IPR017451">
    <property type="entry name" value="F-box-assoc_interact_dom"/>
</dbReference>
<name>V4LUP7_EUTSA</name>
<keyword evidence="3" id="KW-1185">Reference proteome</keyword>
<dbReference type="SUPFAM" id="SSF81383">
    <property type="entry name" value="F-box domain"/>
    <property type="match status" value="1"/>
</dbReference>
<dbReference type="eggNOG" id="ENOG502QWI4">
    <property type="taxonomic scope" value="Eukaryota"/>
</dbReference>
<dbReference type="OrthoDB" id="1867629at2759"/>
<evidence type="ECO:0000259" key="1">
    <source>
        <dbReference type="SMART" id="SM00256"/>
    </source>
</evidence>
<dbReference type="EMBL" id="KI517408">
    <property type="protein sequence ID" value="ESQ47529.1"/>
    <property type="molecule type" value="Genomic_DNA"/>
</dbReference>
<dbReference type="InterPro" id="IPR006527">
    <property type="entry name" value="F-box-assoc_dom_typ1"/>
</dbReference>
<dbReference type="Gramene" id="ESQ47529">
    <property type="protein sequence ID" value="ESQ47529"/>
    <property type="gene ID" value="EUTSA_v10022074mg"/>
</dbReference>
<dbReference type="SMART" id="SM00256">
    <property type="entry name" value="FBOX"/>
    <property type="match status" value="1"/>
</dbReference>
<organism evidence="2 3">
    <name type="scientific">Eutrema salsugineum</name>
    <name type="common">Saltwater cress</name>
    <name type="synonym">Sisymbrium salsugineum</name>
    <dbReference type="NCBI Taxonomy" id="72664"/>
    <lineage>
        <taxon>Eukaryota</taxon>
        <taxon>Viridiplantae</taxon>
        <taxon>Streptophyta</taxon>
        <taxon>Embryophyta</taxon>
        <taxon>Tracheophyta</taxon>
        <taxon>Spermatophyta</taxon>
        <taxon>Magnoliopsida</taxon>
        <taxon>eudicotyledons</taxon>
        <taxon>Gunneridae</taxon>
        <taxon>Pentapetalae</taxon>
        <taxon>rosids</taxon>
        <taxon>malvids</taxon>
        <taxon>Brassicales</taxon>
        <taxon>Brassicaceae</taxon>
        <taxon>Eutremeae</taxon>
        <taxon>Eutrema</taxon>
    </lineage>
</organism>
<dbReference type="InterPro" id="IPR001810">
    <property type="entry name" value="F-box_dom"/>
</dbReference>